<evidence type="ECO:0000313" key="8">
    <source>
        <dbReference type="EMBL" id="CAK8698599.1"/>
    </source>
</evidence>
<feature type="domain" description="CUB" evidence="6">
    <location>
        <begin position="33"/>
        <end position="145"/>
    </location>
</feature>
<dbReference type="Proteomes" id="UP001642483">
    <property type="component" value="Unassembled WGS sequence"/>
</dbReference>
<feature type="domain" description="NTR" evidence="7">
    <location>
        <begin position="440"/>
        <end position="557"/>
    </location>
</feature>
<evidence type="ECO:0000259" key="6">
    <source>
        <dbReference type="PROSITE" id="PS01180"/>
    </source>
</evidence>
<proteinExistence type="predicted"/>
<sequence length="581" mass="64222">MDTKAYLAISLFVLATSWTDAQLDASGSIYQGCNQTILEGQGMIVSPNFPAAYDRDSSCQWKVTVENDKTIILAFRHFDIENSPNCAYDSVSVYNGPTTSHPLVGKFCGPFKPSNVMTTSNRMLVTLDTDDASEKTGFLAIFTSVAPQIADPNSCGGLITDDDGTFHSVNYPKSNYPNSLTCIWHLRTSPSRIISLSFERFKIESSTNCKYDAVTVFGGWSDSDDTSFLGKFCDISQIPSEIVTEGNEMFVTFASDSSGNDMGFQARYSTRQAPVKTEENVAIEKPDSVETLSPTCSETTTLTADTGVISSPDYKRSSGYEANLRCTWRIETPSDTRIRLRFENFALERDDDCIFDYVTVYSGRDSGGELLGRYCGDAAVDELQSSSNEMYLVFVTDSGGNAAGFRATYDTLHPTTTTLAPTTTPIASSTTIAESRGSVCPEVCGQDVLLPTAVCNVNYVGVFKVLAVRTSIKSGTRIRIAVYKVFKNANNRGGPTKKGTKLWLEIPPCPQCFPEFTKRTKYVVLGSGLTDELDPNDHFAQFQKRRHRFLKKAVRRCGRAKRRGSKHKRRRRRRKSPKKVA</sequence>
<dbReference type="PANTHER" id="PTHR24251">
    <property type="entry name" value="OVOCHYMASE-RELATED"/>
    <property type="match status" value="1"/>
</dbReference>
<accession>A0ABP0H6G8</accession>
<name>A0ABP0H6G8_CLALP</name>
<feature type="domain" description="CUB" evidence="6">
    <location>
        <begin position="155"/>
        <end position="271"/>
    </location>
</feature>
<evidence type="ECO:0000256" key="2">
    <source>
        <dbReference type="ARBA" id="ARBA00023157"/>
    </source>
</evidence>
<feature type="region of interest" description="Disordered" evidence="4">
    <location>
        <begin position="554"/>
        <end position="581"/>
    </location>
</feature>
<dbReference type="Gene3D" id="2.60.120.290">
    <property type="entry name" value="Spermadhesin, CUB domain"/>
    <property type="match status" value="3"/>
</dbReference>
<dbReference type="SUPFAM" id="SSF50242">
    <property type="entry name" value="TIMP-like"/>
    <property type="match status" value="1"/>
</dbReference>
<keyword evidence="1" id="KW-0677">Repeat</keyword>
<evidence type="ECO:0000256" key="3">
    <source>
        <dbReference type="PROSITE-ProRule" id="PRU00059"/>
    </source>
</evidence>
<feature type="signal peptide" evidence="5">
    <location>
        <begin position="1"/>
        <end position="21"/>
    </location>
</feature>
<feature type="chain" id="PRO_5047362837" evidence="5">
    <location>
        <begin position="22"/>
        <end position="581"/>
    </location>
</feature>
<evidence type="ECO:0000256" key="1">
    <source>
        <dbReference type="ARBA" id="ARBA00022737"/>
    </source>
</evidence>
<dbReference type="PROSITE" id="PS01180">
    <property type="entry name" value="CUB"/>
    <property type="match status" value="3"/>
</dbReference>
<dbReference type="PANTHER" id="PTHR24251:SF42">
    <property type="entry name" value="CUB DOMAIN-CONTAINING PROTEIN"/>
    <property type="match status" value="1"/>
</dbReference>
<comment type="caution">
    <text evidence="3">Lacks conserved residue(s) required for the propagation of feature annotation.</text>
</comment>
<keyword evidence="2 3" id="KW-1015">Disulfide bond</keyword>
<keyword evidence="9" id="KW-1185">Reference proteome</keyword>
<evidence type="ECO:0000256" key="4">
    <source>
        <dbReference type="SAM" id="MobiDB-lite"/>
    </source>
</evidence>
<feature type="domain" description="CUB" evidence="6">
    <location>
        <begin position="296"/>
        <end position="412"/>
    </location>
</feature>
<feature type="disulfide bond" evidence="3">
    <location>
        <begin position="155"/>
        <end position="182"/>
    </location>
</feature>
<evidence type="ECO:0000313" key="9">
    <source>
        <dbReference type="Proteomes" id="UP001642483"/>
    </source>
</evidence>
<dbReference type="SUPFAM" id="SSF49854">
    <property type="entry name" value="Spermadhesin, CUB domain"/>
    <property type="match status" value="3"/>
</dbReference>
<evidence type="ECO:0000259" key="7">
    <source>
        <dbReference type="PROSITE" id="PS50189"/>
    </source>
</evidence>
<dbReference type="EMBL" id="CAWYQH010000174">
    <property type="protein sequence ID" value="CAK8698599.1"/>
    <property type="molecule type" value="Genomic_DNA"/>
</dbReference>
<comment type="caution">
    <text evidence="8">The sequence shown here is derived from an EMBL/GenBank/DDBJ whole genome shotgun (WGS) entry which is preliminary data.</text>
</comment>
<dbReference type="InterPro" id="IPR035914">
    <property type="entry name" value="Sperma_CUB_dom_sf"/>
</dbReference>
<reference evidence="8 9" key="1">
    <citation type="submission" date="2024-02" db="EMBL/GenBank/DDBJ databases">
        <authorList>
            <person name="Daric V."/>
            <person name="Darras S."/>
        </authorList>
    </citation>
    <scope>NUCLEOTIDE SEQUENCE [LARGE SCALE GENOMIC DNA]</scope>
</reference>
<protein>
    <submittedName>
        <fullName evidence="8">Uncharacterized protein</fullName>
    </submittedName>
</protein>
<gene>
    <name evidence="8" type="ORF">CVLEPA_LOCUS32029</name>
</gene>
<dbReference type="InterPro" id="IPR000859">
    <property type="entry name" value="CUB_dom"/>
</dbReference>
<dbReference type="PROSITE" id="PS50189">
    <property type="entry name" value="NTR"/>
    <property type="match status" value="1"/>
</dbReference>
<organism evidence="8 9">
    <name type="scientific">Clavelina lepadiformis</name>
    <name type="common">Light-bulb sea squirt</name>
    <name type="synonym">Ascidia lepadiformis</name>
    <dbReference type="NCBI Taxonomy" id="159417"/>
    <lineage>
        <taxon>Eukaryota</taxon>
        <taxon>Metazoa</taxon>
        <taxon>Chordata</taxon>
        <taxon>Tunicata</taxon>
        <taxon>Ascidiacea</taxon>
        <taxon>Aplousobranchia</taxon>
        <taxon>Clavelinidae</taxon>
        <taxon>Clavelina</taxon>
    </lineage>
</organism>
<dbReference type="InterPro" id="IPR001134">
    <property type="entry name" value="Netrin_domain"/>
</dbReference>
<dbReference type="InterPro" id="IPR008993">
    <property type="entry name" value="TIMP-like_OB-fold"/>
</dbReference>
<dbReference type="Pfam" id="PF00431">
    <property type="entry name" value="CUB"/>
    <property type="match status" value="3"/>
</dbReference>
<keyword evidence="5" id="KW-0732">Signal</keyword>
<evidence type="ECO:0000256" key="5">
    <source>
        <dbReference type="SAM" id="SignalP"/>
    </source>
</evidence>
<dbReference type="Gene3D" id="2.40.50.120">
    <property type="match status" value="1"/>
</dbReference>
<dbReference type="SMART" id="SM00042">
    <property type="entry name" value="CUB"/>
    <property type="match status" value="3"/>
</dbReference>
<dbReference type="CDD" id="cd00041">
    <property type="entry name" value="CUB"/>
    <property type="match status" value="3"/>
</dbReference>